<dbReference type="OrthoDB" id="446723at2759"/>
<protein>
    <recommendedName>
        <fullName evidence="1">AB hydrolase-1 domain-containing protein</fullName>
    </recommendedName>
</protein>
<organism evidence="2 3">
    <name type="scientific">Nematocida displodere</name>
    <dbReference type="NCBI Taxonomy" id="1805483"/>
    <lineage>
        <taxon>Eukaryota</taxon>
        <taxon>Fungi</taxon>
        <taxon>Fungi incertae sedis</taxon>
        <taxon>Microsporidia</taxon>
        <taxon>Nematocida</taxon>
    </lineage>
</organism>
<feature type="domain" description="AB hydrolase-1" evidence="1">
    <location>
        <begin position="101"/>
        <end position="299"/>
    </location>
</feature>
<comment type="caution">
    <text evidence="2">The sequence shown here is derived from an EMBL/GenBank/DDBJ whole genome shotgun (WGS) entry which is preliminary data.</text>
</comment>
<dbReference type="GeneID" id="93648110"/>
<dbReference type="SUPFAM" id="SSF53474">
    <property type="entry name" value="alpha/beta-Hydrolases"/>
    <property type="match status" value="1"/>
</dbReference>
<keyword evidence="3" id="KW-1185">Reference proteome</keyword>
<dbReference type="Pfam" id="PF12697">
    <property type="entry name" value="Abhydrolase_6"/>
    <property type="match status" value="1"/>
</dbReference>
<evidence type="ECO:0000313" key="3">
    <source>
        <dbReference type="Proteomes" id="UP000185944"/>
    </source>
</evidence>
<dbReference type="AlphaFoldDB" id="A0A177EE05"/>
<dbReference type="InterPro" id="IPR000073">
    <property type="entry name" value="AB_hydrolase_1"/>
</dbReference>
<dbReference type="EMBL" id="LTDL01000037">
    <property type="protein sequence ID" value="OAG30177.1"/>
    <property type="molecule type" value="Genomic_DNA"/>
</dbReference>
<dbReference type="STRING" id="1805483.A0A177EE05"/>
<dbReference type="InterPro" id="IPR029058">
    <property type="entry name" value="AB_hydrolase_fold"/>
</dbReference>
<proteinExistence type="predicted"/>
<dbReference type="PANTHER" id="PTHR12277">
    <property type="entry name" value="ALPHA/BETA HYDROLASE DOMAIN-CONTAINING PROTEIN"/>
    <property type="match status" value="1"/>
</dbReference>
<dbReference type="Gene3D" id="3.40.50.1820">
    <property type="entry name" value="alpha/beta hydrolase"/>
    <property type="match status" value="1"/>
</dbReference>
<sequence>MINLQSESELSCPSSDEHDQVMLPVIQVDRAQDMKYGSSIVAYLVREIFCAAPLSKLSPPHQMNPFREHIQVEEVSLKTKSGERLGAWVVVCKEKVPDLWVLALHGNSTNRYTFSQRYDIEKMIEKNVGVLIVDYRGFADSEGVPNKQAFLEDVAACFKYFRRRGIDTVGVLAYSLGTAIALEYLAVYYHREAGPGLSLKISKLVLVSPFASTTALLQEYQVWRIMQKFLPKSNEHAMRGLGYDSITNIKKIAIPTLIVHGSSDWIIPWQHGEQLSKAAGAVFVKVENASHSSVFKDPATWGLITSFFRE</sequence>
<reference evidence="2 3" key="1">
    <citation type="submission" date="2016-02" db="EMBL/GenBank/DDBJ databases">
        <title>Discovery of a natural microsporidian pathogen with a broad tissue tropism in Caenorhabditis elegans.</title>
        <authorList>
            <person name="Luallen R.J."/>
            <person name="Reinke A.W."/>
            <person name="Tong L."/>
            <person name="Botts M.R."/>
            <person name="Felix M.-A."/>
            <person name="Troemel E.R."/>
        </authorList>
    </citation>
    <scope>NUCLEOTIDE SEQUENCE [LARGE SCALE GENOMIC DNA]</scope>
    <source>
        <strain evidence="2 3">JUm2807</strain>
    </source>
</reference>
<dbReference type="Proteomes" id="UP000185944">
    <property type="component" value="Unassembled WGS sequence"/>
</dbReference>
<dbReference type="VEuPathDB" id="MicrosporidiaDB:NEDG_01760"/>
<accession>A0A177EE05</accession>
<dbReference type="PANTHER" id="PTHR12277:SF81">
    <property type="entry name" value="PROTEIN ABHD13"/>
    <property type="match status" value="1"/>
</dbReference>
<gene>
    <name evidence="2" type="ORF">NEDG_01760</name>
</gene>
<evidence type="ECO:0000313" key="2">
    <source>
        <dbReference type="EMBL" id="OAG30177.1"/>
    </source>
</evidence>
<evidence type="ECO:0000259" key="1">
    <source>
        <dbReference type="Pfam" id="PF12697"/>
    </source>
</evidence>
<dbReference type="RefSeq" id="XP_067544652.1">
    <property type="nucleotide sequence ID" value="XM_067689178.1"/>
</dbReference>
<name>A0A177EE05_9MICR</name>